<protein>
    <submittedName>
        <fullName evidence="5">HNH endonuclease</fullName>
    </submittedName>
</protein>
<comment type="caution">
    <text evidence="5">The sequence shown here is derived from an EMBL/GenBank/DDBJ whole genome shotgun (WGS) entry which is preliminary data.</text>
</comment>
<keyword evidence="2" id="KW-0238">DNA-binding</keyword>
<keyword evidence="5" id="KW-0255">Endonuclease</keyword>
<dbReference type="EMBL" id="JBHTIR010002208">
    <property type="protein sequence ID" value="MFD0853487.1"/>
    <property type="molecule type" value="Genomic_DNA"/>
</dbReference>
<evidence type="ECO:0000256" key="1">
    <source>
        <dbReference type="ARBA" id="ARBA00023015"/>
    </source>
</evidence>
<evidence type="ECO:0000313" key="6">
    <source>
        <dbReference type="Proteomes" id="UP001597083"/>
    </source>
</evidence>
<organism evidence="5 6">
    <name type="scientific">Actinomadura adrarensis</name>
    <dbReference type="NCBI Taxonomy" id="1819600"/>
    <lineage>
        <taxon>Bacteria</taxon>
        <taxon>Bacillati</taxon>
        <taxon>Actinomycetota</taxon>
        <taxon>Actinomycetes</taxon>
        <taxon>Streptosporangiales</taxon>
        <taxon>Thermomonosporaceae</taxon>
        <taxon>Actinomadura</taxon>
    </lineage>
</organism>
<keyword evidence="3" id="KW-0804">Transcription</keyword>
<keyword evidence="5" id="KW-0378">Hydrolase</keyword>
<dbReference type="Gene3D" id="3.90.75.20">
    <property type="match status" value="1"/>
</dbReference>
<name>A0ABW3CIS3_9ACTN</name>
<evidence type="ECO:0000259" key="4">
    <source>
        <dbReference type="PROSITE" id="PS51032"/>
    </source>
</evidence>
<proteinExistence type="predicted"/>
<sequence>MYAIVDEAIYPAVARWSWRLDSDGYVFRSQSINGRVFEVRLHRAVMACSPGDGLVIDHINRNPLDNRRENLRIVSAAINQQNRGYQRARPRFDRSRNKWRAKFKYNKKEYYAGSYDTEQEAQEALDKKRREVTGQ</sequence>
<dbReference type="GO" id="GO:0004519">
    <property type="term" value="F:endonuclease activity"/>
    <property type="evidence" value="ECO:0007669"/>
    <property type="project" value="UniProtKB-KW"/>
</dbReference>
<evidence type="ECO:0000313" key="5">
    <source>
        <dbReference type="EMBL" id="MFD0853487.1"/>
    </source>
</evidence>
<feature type="domain" description="AP2/ERF" evidence="4">
    <location>
        <begin position="81"/>
        <end position="135"/>
    </location>
</feature>
<dbReference type="PROSITE" id="PS51032">
    <property type="entry name" value="AP2_ERF"/>
    <property type="match status" value="1"/>
</dbReference>
<evidence type="ECO:0000256" key="2">
    <source>
        <dbReference type="ARBA" id="ARBA00023125"/>
    </source>
</evidence>
<dbReference type="InterPro" id="IPR016177">
    <property type="entry name" value="DNA-bd_dom_sf"/>
</dbReference>
<dbReference type="SUPFAM" id="SSF54060">
    <property type="entry name" value="His-Me finger endonucleases"/>
    <property type="match status" value="1"/>
</dbReference>
<dbReference type="SUPFAM" id="SSF54171">
    <property type="entry name" value="DNA-binding domain"/>
    <property type="match status" value="1"/>
</dbReference>
<keyword evidence="5" id="KW-0540">Nuclease</keyword>
<dbReference type="InterPro" id="IPR003615">
    <property type="entry name" value="HNH_nuc"/>
</dbReference>
<evidence type="ECO:0000256" key="3">
    <source>
        <dbReference type="ARBA" id="ARBA00023163"/>
    </source>
</evidence>
<dbReference type="InterPro" id="IPR001471">
    <property type="entry name" value="AP2/ERF_dom"/>
</dbReference>
<gene>
    <name evidence="5" type="ORF">ACFQ07_14715</name>
</gene>
<dbReference type="Pfam" id="PF13392">
    <property type="entry name" value="HNH_3"/>
    <property type="match status" value="1"/>
</dbReference>
<reference evidence="6" key="1">
    <citation type="journal article" date="2019" name="Int. J. Syst. Evol. Microbiol.">
        <title>The Global Catalogue of Microorganisms (GCM) 10K type strain sequencing project: providing services to taxonomists for standard genome sequencing and annotation.</title>
        <authorList>
            <consortium name="The Broad Institute Genomics Platform"/>
            <consortium name="The Broad Institute Genome Sequencing Center for Infectious Disease"/>
            <person name="Wu L."/>
            <person name="Ma J."/>
        </authorList>
    </citation>
    <scope>NUCLEOTIDE SEQUENCE [LARGE SCALE GENOMIC DNA]</scope>
    <source>
        <strain evidence="6">JCM 31696</strain>
    </source>
</reference>
<keyword evidence="1" id="KW-0805">Transcription regulation</keyword>
<dbReference type="InterPro" id="IPR044925">
    <property type="entry name" value="His-Me_finger_sf"/>
</dbReference>
<accession>A0ABW3CIS3</accession>
<keyword evidence="6" id="KW-1185">Reference proteome</keyword>
<dbReference type="Proteomes" id="UP001597083">
    <property type="component" value="Unassembled WGS sequence"/>
</dbReference>